<dbReference type="InterPro" id="IPR001123">
    <property type="entry name" value="LeuE-type"/>
</dbReference>
<sequence>MTIEVYLAYIAACILVAIIPGPSVTLIIANSLTHGTRAGLLNILGGQLGLVVMLGVLVVGLAAVVEAMGHWFDWLRLAGAAYLVWIGWKLLRAPDTLADPGSLRPPRGGFVLQGLLVALSNPKMLLFFGAFIPQFVQPGTDQSSQVLLLGVTALIVAALSDGLYALATGRAGSALSRRHVRLVSRTGGVCLIGGGVWLAFTRAR</sequence>
<protein>
    <submittedName>
        <fullName evidence="7">Transporter</fullName>
    </submittedName>
</protein>
<dbReference type="OrthoDB" id="9804822at2"/>
<evidence type="ECO:0000256" key="3">
    <source>
        <dbReference type="ARBA" id="ARBA00022692"/>
    </source>
</evidence>
<organism evidence="7 8">
    <name type="scientific">Inquilinus limosus MP06</name>
    <dbReference type="NCBI Taxonomy" id="1398085"/>
    <lineage>
        <taxon>Bacteria</taxon>
        <taxon>Pseudomonadati</taxon>
        <taxon>Pseudomonadota</taxon>
        <taxon>Alphaproteobacteria</taxon>
        <taxon>Rhodospirillales</taxon>
        <taxon>Rhodospirillaceae</taxon>
        <taxon>Inquilinus</taxon>
    </lineage>
</organism>
<feature type="transmembrane region" description="Helical" evidence="6">
    <location>
        <begin position="179"/>
        <end position="200"/>
    </location>
</feature>
<dbReference type="PANTHER" id="PTHR30086">
    <property type="entry name" value="ARGININE EXPORTER PROTEIN ARGO"/>
    <property type="match status" value="1"/>
</dbReference>
<evidence type="ECO:0000256" key="2">
    <source>
        <dbReference type="ARBA" id="ARBA00022475"/>
    </source>
</evidence>
<dbReference type="PANTHER" id="PTHR30086:SF20">
    <property type="entry name" value="ARGININE EXPORTER PROTEIN ARGO-RELATED"/>
    <property type="match status" value="1"/>
</dbReference>
<accession>A0A0A0DBC8</accession>
<evidence type="ECO:0000256" key="4">
    <source>
        <dbReference type="ARBA" id="ARBA00022989"/>
    </source>
</evidence>
<gene>
    <name evidence="7" type="ORF">P409_11100</name>
</gene>
<evidence type="ECO:0000256" key="1">
    <source>
        <dbReference type="ARBA" id="ARBA00004651"/>
    </source>
</evidence>
<keyword evidence="4 6" id="KW-1133">Transmembrane helix</keyword>
<dbReference type="Proteomes" id="UP000029995">
    <property type="component" value="Unassembled WGS sequence"/>
</dbReference>
<dbReference type="GO" id="GO:0015171">
    <property type="term" value="F:amino acid transmembrane transporter activity"/>
    <property type="evidence" value="ECO:0007669"/>
    <property type="project" value="TreeGrafter"/>
</dbReference>
<feature type="transmembrane region" description="Helical" evidence="6">
    <location>
        <begin position="40"/>
        <end position="65"/>
    </location>
</feature>
<dbReference type="EMBL" id="JANX01000104">
    <property type="protein sequence ID" value="KGM34292.1"/>
    <property type="molecule type" value="Genomic_DNA"/>
</dbReference>
<keyword evidence="2" id="KW-1003">Cell membrane</keyword>
<reference evidence="7 8" key="1">
    <citation type="submission" date="2014-01" db="EMBL/GenBank/DDBJ databases">
        <title>Genome sequence determination for a cystic fibrosis isolate, Inquilinus limosus.</title>
        <authorList>
            <person name="Pino M."/>
            <person name="Di Conza J."/>
            <person name="Gutkind G."/>
        </authorList>
    </citation>
    <scope>NUCLEOTIDE SEQUENCE [LARGE SCALE GENOMIC DNA]</scope>
    <source>
        <strain evidence="7 8">MP06</strain>
    </source>
</reference>
<keyword evidence="3 6" id="KW-0812">Transmembrane</keyword>
<proteinExistence type="predicted"/>
<dbReference type="GO" id="GO:0005886">
    <property type="term" value="C:plasma membrane"/>
    <property type="evidence" value="ECO:0007669"/>
    <property type="project" value="UniProtKB-SubCell"/>
</dbReference>
<evidence type="ECO:0000256" key="6">
    <source>
        <dbReference type="SAM" id="Phobius"/>
    </source>
</evidence>
<feature type="transmembrane region" description="Helical" evidence="6">
    <location>
        <begin position="6"/>
        <end position="28"/>
    </location>
</feature>
<dbReference type="PIRSF" id="PIRSF006324">
    <property type="entry name" value="LeuE"/>
    <property type="match status" value="1"/>
</dbReference>
<evidence type="ECO:0000256" key="5">
    <source>
        <dbReference type="ARBA" id="ARBA00023136"/>
    </source>
</evidence>
<dbReference type="RefSeq" id="WP_034835515.1">
    <property type="nucleotide sequence ID" value="NZ_JANX01000104.1"/>
</dbReference>
<keyword evidence="5 6" id="KW-0472">Membrane</keyword>
<feature type="transmembrane region" description="Helical" evidence="6">
    <location>
        <begin position="71"/>
        <end position="88"/>
    </location>
</feature>
<comment type="caution">
    <text evidence="7">The sequence shown here is derived from an EMBL/GenBank/DDBJ whole genome shotgun (WGS) entry which is preliminary data.</text>
</comment>
<comment type="subcellular location">
    <subcellularLocation>
        <location evidence="1">Cell membrane</location>
        <topology evidence="1">Multi-pass membrane protein</topology>
    </subcellularLocation>
</comment>
<feature type="transmembrane region" description="Helical" evidence="6">
    <location>
        <begin position="109"/>
        <end position="132"/>
    </location>
</feature>
<name>A0A0A0DBC8_9PROT</name>
<evidence type="ECO:0000313" key="8">
    <source>
        <dbReference type="Proteomes" id="UP000029995"/>
    </source>
</evidence>
<dbReference type="AlphaFoldDB" id="A0A0A0DBC8"/>
<dbReference type="Pfam" id="PF01810">
    <property type="entry name" value="LysE"/>
    <property type="match status" value="1"/>
</dbReference>
<evidence type="ECO:0000313" key="7">
    <source>
        <dbReference type="EMBL" id="KGM34292.1"/>
    </source>
</evidence>
<feature type="transmembrane region" description="Helical" evidence="6">
    <location>
        <begin position="144"/>
        <end position="167"/>
    </location>
</feature>